<dbReference type="InterPro" id="IPR046357">
    <property type="entry name" value="PPIase_dom_sf"/>
</dbReference>
<accession>A0A1M7K213</accession>
<feature type="chain" id="PRO_5038861748" evidence="3">
    <location>
        <begin position="25"/>
        <end position="415"/>
    </location>
</feature>
<feature type="domain" description="PpiC" evidence="4">
    <location>
        <begin position="205"/>
        <end position="314"/>
    </location>
</feature>
<dbReference type="RefSeq" id="WP_073288225.1">
    <property type="nucleotide sequence ID" value="NZ_FRCP01000012.1"/>
</dbReference>
<dbReference type="EMBL" id="FRCP01000012">
    <property type="protein sequence ID" value="SHM59316.1"/>
    <property type="molecule type" value="Genomic_DNA"/>
</dbReference>
<evidence type="ECO:0000259" key="4">
    <source>
        <dbReference type="PROSITE" id="PS50198"/>
    </source>
</evidence>
<feature type="compositionally biased region" description="Basic and acidic residues" evidence="2">
    <location>
        <begin position="384"/>
        <end position="408"/>
    </location>
</feature>
<keyword evidence="1 5" id="KW-0413">Isomerase</keyword>
<evidence type="ECO:0000256" key="1">
    <source>
        <dbReference type="PROSITE-ProRule" id="PRU00278"/>
    </source>
</evidence>
<keyword evidence="6" id="KW-1185">Reference proteome</keyword>
<reference evidence="5 6" key="1">
    <citation type="submission" date="2016-11" db="EMBL/GenBank/DDBJ databases">
        <authorList>
            <person name="Jaros S."/>
            <person name="Januszkiewicz K."/>
            <person name="Wedrychowicz H."/>
        </authorList>
    </citation>
    <scope>NUCLEOTIDE SEQUENCE [LARGE SCALE GENOMIC DNA]</scope>
    <source>
        <strain evidence="5 6">DSM 15930</strain>
    </source>
</reference>
<dbReference type="PROSITE" id="PS50198">
    <property type="entry name" value="PPIC_PPIASE_2"/>
    <property type="match status" value="1"/>
</dbReference>
<dbReference type="InterPro" id="IPR000297">
    <property type="entry name" value="PPIase_PpiC"/>
</dbReference>
<gene>
    <name evidence="5" type="ORF">SAMN02746066_02557</name>
</gene>
<dbReference type="SUPFAM" id="SSF109998">
    <property type="entry name" value="Triger factor/SurA peptide-binding domain-like"/>
    <property type="match status" value="1"/>
</dbReference>
<dbReference type="PANTHER" id="PTHR47245">
    <property type="entry name" value="PEPTIDYLPROLYL ISOMERASE"/>
    <property type="match status" value="1"/>
</dbReference>
<keyword evidence="1" id="KW-0697">Rotamase</keyword>
<evidence type="ECO:0000313" key="6">
    <source>
        <dbReference type="Proteomes" id="UP000184038"/>
    </source>
</evidence>
<sequence>MNKFRKLKFLVLMVVLVCSMALVAGCSKKDSKEESSKTEDGTVDTSVKYKKDDVALTVDGEKLTMEEMLYYIYSYESQIDYMDQMYQYYFNTGYWDMEIEEGKTIRQDAKEQAMDTAIRYEVLYKEAIKKDYSLTDEEIAKIKENSAAVIEQMSEEQLALTGFTEEAVTAIQQKWAVTDKYYQDLIDSFDIDDKAIKEGIDKKQYKEYSTEYILVPTGTTDEEGNVTPFSDDEKKAAKEKIEAIYDKVKESKNLQDGITDGDSDVNYTDLSFLPNDENETANKTFMKEAMKLENGEISGIVETEEGYYIIKMVDNNATTSYDEAVDTAIQEAEAARFDQEFEKIKENYKIEINNEVWDKVVMGSNTIVPVTAEDKATTGDTTVTDDKTTTEDKTTTDDSSASDEKATTEDSSNNN</sequence>
<dbReference type="Proteomes" id="UP000184038">
    <property type="component" value="Unassembled WGS sequence"/>
</dbReference>
<dbReference type="SUPFAM" id="SSF54534">
    <property type="entry name" value="FKBP-like"/>
    <property type="match status" value="1"/>
</dbReference>
<dbReference type="Pfam" id="PF00639">
    <property type="entry name" value="Rotamase"/>
    <property type="match status" value="1"/>
</dbReference>
<evidence type="ECO:0000256" key="2">
    <source>
        <dbReference type="SAM" id="MobiDB-lite"/>
    </source>
</evidence>
<protein>
    <submittedName>
        <fullName evidence="5">Parvulin-like peptidyl-prolyl isomerase</fullName>
    </submittedName>
</protein>
<dbReference type="InterPro" id="IPR027304">
    <property type="entry name" value="Trigger_fact/SurA_dom_sf"/>
</dbReference>
<dbReference type="PANTHER" id="PTHR47245:SF2">
    <property type="entry name" value="PEPTIDYL-PROLYL CIS-TRANS ISOMERASE HP_0175-RELATED"/>
    <property type="match status" value="1"/>
</dbReference>
<name>A0A1M7K213_9FIRM</name>
<dbReference type="Gene3D" id="3.10.50.40">
    <property type="match status" value="1"/>
</dbReference>
<proteinExistence type="predicted"/>
<keyword evidence="3" id="KW-0732">Signal</keyword>
<dbReference type="AlphaFoldDB" id="A0A1M7K213"/>
<feature type="region of interest" description="Disordered" evidence="2">
    <location>
        <begin position="373"/>
        <end position="415"/>
    </location>
</feature>
<dbReference type="InterPro" id="IPR050245">
    <property type="entry name" value="PrsA_foldase"/>
</dbReference>
<dbReference type="PROSITE" id="PS51257">
    <property type="entry name" value="PROKAR_LIPOPROTEIN"/>
    <property type="match status" value="1"/>
</dbReference>
<organism evidence="5 6">
    <name type="scientific">Anaerosporobacter mobilis DSM 15930</name>
    <dbReference type="NCBI Taxonomy" id="1120996"/>
    <lineage>
        <taxon>Bacteria</taxon>
        <taxon>Bacillati</taxon>
        <taxon>Bacillota</taxon>
        <taxon>Clostridia</taxon>
        <taxon>Lachnospirales</taxon>
        <taxon>Lachnospiraceae</taxon>
        <taxon>Anaerosporobacter</taxon>
    </lineage>
</organism>
<evidence type="ECO:0000313" key="5">
    <source>
        <dbReference type="EMBL" id="SHM59316.1"/>
    </source>
</evidence>
<evidence type="ECO:0000256" key="3">
    <source>
        <dbReference type="SAM" id="SignalP"/>
    </source>
</evidence>
<dbReference type="OrthoDB" id="2027928at2"/>
<dbReference type="GO" id="GO:0003755">
    <property type="term" value="F:peptidyl-prolyl cis-trans isomerase activity"/>
    <property type="evidence" value="ECO:0007669"/>
    <property type="project" value="UniProtKB-KW"/>
</dbReference>
<dbReference type="STRING" id="1120996.SAMN02746066_02557"/>
<feature type="signal peptide" evidence="3">
    <location>
        <begin position="1"/>
        <end position="24"/>
    </location>
</feature>